<dbReference type="RefSeq" id="WP_338344483.1">
    <property type="nucleotide sequence ID" value="NZ_CAUZLT010000008.1"/>
</dbReference>
<keyword evidence="4" id="KW-0378">Hydrolase</keyword>
<feature type="transmembrane region" description="Helical" evidence="2">
    <location>
        <begin position="154"/>
        <end position="175"/>
    </location>
</feature>
<feature type="transmembrane region" description="Helical" evidence="2">
    <location>
        <begin position="33"/>
        <end position="54"/>
    </location>
</feature>
<evidence type="ECO:0000313" key="5">
    <source>
        <dbReference type="Proteomes" id="UP001314262"/>
    </source>
</evidence>
<evidence type="ECO:0000256" key="1">
    <source>
        <dbReference type="ARBA" id="ARBA00009067"/>
    </source>
</evidence>
<dbReference type="Proteomes" id="UP001314262">
    <property type="component" value="Unassembled WGS sequence"/>
</dbReference>
<dbReference type="PANTHER" id="PTHR36435:SF1">
    <property type="entry name" value="CAAX AMINO TERMINAL PROTEASE FAMILY PROTEIN"/>
    <property type="match status" value="1"/>
</dbReference>
<evidence type="ECO:0000313" key="4">
    <source>
        <dbReference type="EMBL" id="CAK1254587.1"/>
    </source>
</evidence>
<feature type="domain" description="CAAX prenyl protease 2/Lysostaphin resistance protein A-like" evidence="3">
    <location>
        <begin position="122"/>
        <end position="217"/>
    </location>
</feature>
<feature type="transmembrane region" description="Helical" evidence="2">
    <location>
        <begin position="121"/>
        <end position="142"/>
    </location>
</feature>
<accession>A0ABN9YZP2</accession>
<keyword evidence="2" id="KW-0472">Membrane</keyword>
<comment type="caution">
    <text evidence="4">The sequence shown here is derived from an EMBL/GenBank/DDBJ whole genome shotgun (WGS) entry which is preliminary data.</text>
</comment>
<reference evidence="4 5" key="1">
    <citation type="submission" date="2023-10" db="EMBL/GenBank/DDBJ databases">
        <authorList>
            <person name="Botero Cardona J."/>
        </authorList>
    </citation>
    <scope>NUCLEOTIDE SEQUENCE [LARGE SCALE GENOMIC DNA]</scope>
    <source>
        <strain evidence="4 5">R-53137</strain>
    </source>
</reference>
<dbReference type="GO" id="GO:0006508">
    <property type="term" value="P:proteolysis"/>
    <property type="evidence" value="ECO:0007669"/>
    <property type="project" value="UniProtKB-KW"/>
</dbReference>
<dbReference type="GO" id="GO:0008233">
    <property type="term" value="F:peptidase activity"/>
    <property type="evidence" value="ECO:0007669"/>
    <property type="project" value="UniProtKB-KW"/>
</dbReference>
<keyword evidence="2" id="KW-1133">Transmembrane helix</keyword>
<organism evidence="4 5">
    <name type="scientific">Fructobacillus tropaeoli</name>
    <dbReference type="NCBI Taxonomy" id="709323"/>
    <lineage>
        <taxon>Bacteria</taxon>
        <taxon>Bacillati</taxon>
        <taxon>Bacillota</taxon>
        <taxon>Bacilli</taxon>
        <taxon>Lactobacillales</taxon>
        <taxon>Lactobacillaceae</taxon>
        <taxon>Fructobacillus</taxon>
    </lineage>
</organism>
<dbReference type="PANTHER" id="PTHR36435">
    <property type="entry name" value="SLR1288 PROTEIN"/>
    <property type="match status" value="1"/>
</dbReference>
<sequence length="227" mass="26253">MLFKKCIFLLLQIVMVIILGKNLGIITSVNNHFFAIIFFISYIAVYILMIWIFNRITFYISGIKLRFDRLHKKDVILIAETYLVQIFGSIVVNTLGVFFVGHLQETNQDNIRNFFSNLSPSLLVMAIILTVFVAPVLEEMVFRGYIMNVFFKNNSYYSIFFSSFLFAYLHMHSIFLTANNFFVFLAYLILGSSLGFVYYKSKNMSVNIGLHMLINAVATFVLLVSMH</sequence>
<feature type="transmembrane region" description="Helical" evidence="2">
    <location>
        <begin position="181"/>
        <end position="199"/>
    </location>
</feature>
<feature type="transmembrane region" description="Helical" evidence="2">
    <location>
        <begin position="206"/>
        <end position="226"/>
    </location>
</feature>
<gene>
    <name evidence="4" type="ORF">R53137_KAKDMLNK_01580</name>
</gene>
<dbReference type="Pfam" id="PF02517">
    <property type="entry name" value="Rce1-like"/>
    <property type="match status" value="1"/>
</dbReference>
<protein>
    <submittedName>
        <fullName evidence="4">CAAX protease family (YdiL)</fullName>
    </submittedName>
</protein>
<dbReference type="InterPro" id="IPR052710">
    <property type="entry name" value="CAAX_protease"/>
</dbReference>
<dbReference type="InterPro" id="IPR003675">
    <property type="entry name" value="Rce1/LyrA-like_dom"/>
</dbReference>
<evidence type="ECO:0000259" key="3">
    <source>
        <dbReference type="Pfam" id="PF02517"/>
    </source>
</evidence>
<keyword evidence="5" id="KW-1185">Reference proteome</keyword>
<evidence type="ECO:0000256" key="2">
    <source>
        <dbReference type="SAM" id="Phobius"/>
    </source>
</evidence>
<keyword evidence="4" id="KW-0645">Protease</keyword>
<proteinExistence type="inferred from homology"/>
<dbReference type="EMBL" id="CAUZLT010000008">
    <property type="protein sequence ID" value="CAK1254587.1"/>
    <property type="molecule type" value="Genomic_DNA"/>
</dbReference>
<feature type="transmembrane region" description="Helical" evidence="2">
    <location>
        <begin position="75"/>
        <end position="101"/>
    </location>
</feature>
<name>A0ABN9YZP2_9LACO</name>
<comment type="similarity">
    <text evidence="1">Belongs to the UPF0177 family.</text>
</comment>
<keyword evidence="2" id="KW-0812">Transmembrane</keyword>
<feature type="transmembrane region" description="Helical" evidence="2">
    <location>
        <begin position="7"/>
        <end position="27"/>
    </location>
</feature>